<organism evidence="1 2">
    <name type="scientific">Tenacibaculum jejuense</name>
    <dbReference type="NCBI Taxonomy" id="584609"/>
    <lineage>
        <taxon>Bacteria</taxon>
        <taxon>Pseudomonadati</taxon>
        <taxon>Bacteroidota</taxon>
        <taxon>Flavobacteriia</taxon>
        <taxon>Flavobacteriales</taxon>
        <taxon>Flavobacteriaceae</taxon>
        <taxon>Tenacibaculum</taxon>
    </lineage>
</organism>
<evidence type="ECO:0000313" key="1">
    <source>
        <dbReference type="EMBL" id="SNR17286.1"/>
    </source>
</evidence>
<dbReference type="RefSeq" id="WP_095074371.1">
    <property type="nucleotide sequence ID" value="NZ_LT899436.1"/>
</dbReference>
<dbReference type="AlphaFoldDB" id="A0A238UE56"/>
<dbReference type="KEGG" id="tje:TJEJU_3644"/>
<proteinExistence type="predicted"/>
<reference evidence="1 2" key="1">
    <citation type="submission" date="2017-07" db="EMBL/GenBank/DDBJ databases">
        <authorList>
            <person name="Sun Z.S."/>
            <person name="Albrecht U."/>
            <person name="Echele G."/>
            <person name="Lee C.C."/>
        </authorList>
    </citation>
    <scope>NUCLEOTIDE SEQUENCE [LARGE SCALE GENOMIC DNA]</scope>
    <source>
        <strain evidence="2">type strain: KCTC 22618</strain>
    </source>
</reference>
<dbReference type="EMBL" id="LT899436">
    <property type="protein sequence ID" value="SNR17286.1"/>
    <property type="molecule type" value="Genomic_DNA"/>
</dbReference>
<gene>
    <name evidence="1" type="ORF">TJEJU_3644</name>
</gene>
<dbReference type="Proteomes" id="UP000215214">
    <property type="component" value="Chromosome TJEJU"/>
</dbReference>
<accession>A0A238UE56</accession>
<name>A0A238UE56_9FLAO</name>
<protein>
    <submittedName>
        <fullName evidence="1">Uncharacterized protein</fullName>
    </submittedName>
</protein>
<evidence type="ECO:0000313" key="2">
    <source>
        <dbReference type="Proteomes" id="UP000215214"/>
    </source>
</evidence>
<dbReference type="OrthoDB" id="1189445at2"/>
<sequence>MDNIINVSKCDNQLIIIAVNNSNENETVEICNIKSGNFNKVNVNIKIEDSGSNNIPEPIKLNGLEQDLSGTYTIKVPSGDYSLIYSGINWGGPYNFQFTFNDKLYELLDGSGGNLVGSIWNLGNLDIKFNINSST</sequence>
<keyword evidence="2" id="KW-1185">Reference proteome</keyword>